<reference evidence="3" key="2">
    <citation type="submission" date="2020-09" db="EMBL/GenBank/DDBJ databases">
        <authorList>
            <person name="Sun Q."/>
            <person name="Sedlacek I."/>
        </authorList>
    </citation>
    <scope>NUCLEOTIDE SEQUENCE</scope>
    <source>
        <strain evidence="3">CCM 8711</strain>
    </source>
</reference>
<feature type="chain" id="PRO_5038059312" description="Peptidase S74 domain-containing protein" evidence="1">
    <location>
        <begin position="16"/>
        <end position="141"/>
    </location>
</feature>
<sequence length="141" mass="14932">MLVSAFCALSTVSLAQTTKVADAELKTNVTPITSALSAVNQLNPVTYQYTAPIQGVKMPTGTQYGFLSGNVQSVLPGVVKTQSYLYPAGKNTQRSVDVQTVDMQSLVPVLLGAIKEQQAQIDALKAEVQSLRKTGNTTTAL</sequence>
<feature type="domain" description="Peptidase S74" evidence="2">
    <location>
        <begin position="22"/>
        <end position="128"/>
    </location>
</feature>
<reference evidence="3" key="1">
    <citation type="journal article" date="2014" name="Int. J. Syst. Evol. Microbiol.">
        <title>Complete genome sequence of Corynebacterium casei LMG S-19264T (=DSM 44701T), isolated from a smear-ripened cheese.</title>
        <authorList>
            <consortium name="US DOE Joint Genome Institute (JGI-PGF)"/>
            <person name="Walter F."/>
            <person name="Albersmeier A."/>
            <person name="Kalinowski J."/>
            <person name="Ruckert C."/>
        </authorList>
    </citation>
    <scope>NUCLEOTIDE SEQUENCE</scope>
    <source>
        <strain evidence="3">CCM 8711</strain>
    </source>
</reference>
<dbReference type="Proteomes" id="UP000662074">
    <property type="component" value="Unassembled WGS sequence"/>
</dbReference>
<dbReference type="AlphaFoldDB" id="A0A917N2E4"/>
<proteinExistence type="predicted"/>
<comment type="caution">
    <text evidence="3">The sequence shown here is derived from an EMBL/GenBank/DDBJ whole genome shotgun (WGS) entry which is preliminary data.</text>
</comment>
<protein>
    <recommendedName>
        <fullName evidence="2">Peptidase S74 domain-containing protein</fullName>
    </recommendedName>
</protein>
<dbReference type="Pfam" id="PF13884">
    <property type="entry name" value="Peptidase_S74"/>
    <property type="match status" value="1"/>
</dbReference>
<dbReference type="InterPro" id="IPR030392">
    <property type="entry name" value="S74_ICA"/>
</dbReference>
<evidence type="ECO:0000313" key="4">
    <source>
        <dbReference type="Proteomes" id="UP000662074"/>
    </source>
</evidence>
<name>A0A917N2E4_9SPHI</name>
<accession>A0A917N2E4</accession>
<evidence type="ECO:0000256" key="1">
    <source>
        <dbReference type="SAM" id="SignalP"/>
    </source>
</evidence>
<keyword evidence="1" id="KW-0732">Signal</keyword>
<organism evidence="3 4">
    <name type="scientific">Mucilaginibacter galii</name>
    <dbReference type="NCBI Taxonomy" id="2005073"/>
    <lineage>
        <taxon>Bacteria</taxon>
        <taxon>Pseudomonadati</taxon>
        <taxon>Bacteroidota</taxon>
        <taxon>Sphingobacteriia</taxon>
        <taxon>Sphingobacteriales</taxon>
        <taxon>Sphingobacteriaceae</taxon>
        <taxon>Mucilaginibacter</taxon>
    </lineage>
</organism>
<dbReference type="PROSITE" id="PS51688">
    <property type="entry name" value="ICA"/>
    <property type="match status" value="1"/>
</dbReference>
<evidence type="ECO:0000313" key="3">
    <source>
        <dbReference type="EMBL" id="GGI51875.1"/>
    </source>
</evidence>
<dbReference type="EMBL" id="BMDO01000009">
    <property type="protein sequence ID" value="GGI51875.1"/>
    <property type="molecule type" value="Genomic_DNA"/>
</dbReference>
<evidence type="ECO:0000259" key="2">
    <source>
        <dbReference type="PROSITE" id="PS51688"/>
    </source>
</evidence>
<gene>
    <name evidence="3" type="ORF">GCM10011425_30870</name>
</gene>
<keyword evidence="4" id="KW-1185">Reference proteome</keyword>
<feature type="signal peptide" evidence="1">
    <location>
        <begin position="1"/>
        <end position="15"/>
    </location>
</feature>